<evidence type="ECO:0000256" key="8">
    <source>
        <dbReference type="ARBA" id="ARBA00023170"/>
    </source>
</evidence>
<accession>A0AAN8K2G9</accession>
<keyword evidence="10" id="KW-0393">Immunoglobulin domain</keyword>
<organism evidence="13 14">
    <name type="scientific">Patella caerulea</name>
    <name type="common">Rayed Mediterranean limpet</name>
    <dbReference type="NCBI Taxonomy" id="87958"/>
    <lineage>
        <taxon>Eukaryota</taxon>
        <taxon>Metazoa</taxon>
        <taxon>Spiralia</taxon>
        <taxon>Lophotrochozoa</taxon>
        <taxon>Mollusca</taxon>
        <taxon>Gastropoda</taxon>
        <taxon>Patellogastropoda</taxon>
        <taxon>Patelloidea</taxon>
        <taxon>Patellidae</taxon>
        <taxon>Patella</taxon>
    </lineage>
</organism>
<keyword evidence="9" id="KW-0325">Glycoprotein</keyword>
<evidence type="ECO:0000256" key="10">
    <source>
        <dbReference type="ARBA" id="ARBA00023319"/>
    </source>
</evidence>
<dbReference type="InterPro" id="IPR036179">
    <property type="entry name" value="Ig-like_dom_sf"/>
</dbReference>
<evidence type="ECO:0000256" key="1">
    <source>
        <dbReference type="ARBA" id="ARBA00004251"/>
    </source>
</evidence>
<dbReference type="GO" id="GO:0009897">
    <property type="term" value="C:external side of plasma membrane"/>
    <property type="evidence" value="ECO:0007669"/>
    <property type="project" value="TreeGrafter"/>
</dbReference>
<protein>
    <recommendedName>
        <fullName evidence="15">Ig-like domain-containing protein</fullName>
    </recommendedName>
</protein>
<dbReference type="GO" id="GO:0006955">
    <property type="term" value="P:immune response"/>
    <property type="evidence" value="ECO:0007669"/>
    <property type="project" value="TreeGrafter"/>
</dbReference>
<evidence type="ECO:0000313" key="14">
    <source>
        <dbReference type="Proteomes" id="UP001347796"/>
    </source>
</evidence>
<keyword evidence="4" id="KW-0732">Signal</keyword>
<dbReference type="Proteomes" id="UP001347796">
    <property type="component" value="Unassembled WGS sequence"/>
</dbReference>
<dbReference type="Gene3D" id="2.60.40.10">
    <property type="entry name" value="Immunoglobulins"/>
    <property type="match status" value="1"/>
</dbReference>
<evidence type="ECO:0000256" key="12">
    <source>
        <dbReference type="SAM" id="Phobius"/>
    </source>
</evidence>
<keyword evidence="3 12" id="KW-0812">Transmembrane</keyword>
<keyword evidence="5 12" id="KW-1133">Transmembrane helix</keyword>
<evidence type="ECO:0008006" key="15">
    <source>
        <dbReference type="Google" id="ProtNLM"/>
    </source>
</evidence>
<dbReference type="PANTHER" id="PTHR25466">
    <property type="entry name" value="T-LYMPHOCYTE ACTIVATION ANTIGEN"/>
    <property type="match status" value="1"/>
</dbReference>
<gene>
    <name evidence="13" type="ORF">SNE40_006031</name>
</gene>
<dbReference type="AlphaFoldDB" id="A0AAN8K2G9"/>
<sequence>MKTRVAMFFLVFVFVIADYGILATKWFKPGNDVYTSVSGCTIELNWNLLIKDHTSTITKLNLRNMIEEPGHKLNDDERYVIYSTDTEQGQDISMIIPHVTVQDSGVYRCAVDYTPRHKDVNVTVTDFKWMPDKTSIEVQEGEDINLEWKYVTRATFKSILVYRISYEDSRRQYLGNLTADNMDNQGERRVDKASVTRNKDGNGVVLTIRKVTEEDVKYNYFIEMVYSDTCSMKRGPTFLNKESKVYSRTPVIKSRRQEDINFVWYYEYISPVITILFTRRTPGNQIDKIGYWHGGEFVPQMADGESRLKFNQTESNITFVIEGQITLTLLDASREDFNYDYICRIIFHDKQESSWNILLEEKAPLFVKDGSGLSTGEVAAISVTVVVVVVILVVIILIVLSRRSELVRQKIQSFTGGNNIDKKNQAELNPLQGSTTRSEDEATVDRV</sequence>
<evidence type="ECO:0000256" key="4">
    <source>
        <dbReference type="ARBA" id="ARBA00022729"/>
    </source>
</evidence>
<evidence type="ECO:0000256" key="11">
    <source>
        <dbReference type="SAM" id="MobiDB-lite"/>
    </source>
</evidence>
<name>A0AAN8K2G9_PATCE</name>
<dbReference type="EMBL" id="JAZGQO010000005">
    <property type="protein sequence ID" value="KAK6186755.1"/>
    <property type="molecule type" value="Genomic_DNA"/>
</dbReference>
<comment type="caution">
    <text evidence="13">The sequence shown here is derived from an EMBL/GenBank/DDBJ whole genome shotgun (WGS) entry which is preliminary data.</text>
</comment>
<evidence type="ECO:0000313" key="13">
    <source>
        <dbReference type="EMBL" id="KAK6186755.1"/>
    </source>
</evidence>
<evidence type="ECO:0000256" key="2">
    <source>
        <dbReference type="ARBA" id="ARBA00022475"/>
    </source>
</evidence>
<evidence type="ECO:0000256" key="9">
    <source>
        <dbReference type="ARBA" id="ARBA00023180"/>
    </source>
</evidence>
<proteinExistence type="predicted"/>
<dbReference type="PANTHER" id="PTHR25466:SF14">
    <property type="entry name" value="BUTYROPHILIN SUBFAMILY 2 MEMBER A2-LIKE-RELATED"/>
    <property type="match status" value="1"/>
</dbReference>
<evidence type="ECO:0000256" key="3">
    <source>
        <dbReference type="ARBA" id="ARBA00022692"/>
    </source>
</evidence>
<feature type="transmembrane region" description="Helical" evidence="12">
    <location>
        <begin position="378"/>
        <end position="400"/>
    </location>
</feature>
<dbReference type="InterPro" id="IPR013783">
    <property type="entry name" value="Ig-like_fold"/>
</dbReference>
<feature type="compositionally biased region" description="Basic and acidic residues" evidence="11">
    <location>
        <begin position="437"/>
        <end position="447"/>
    </location>
</feature>
<reference evidence="13 14" key="1">
    <citation type="submission" date="2024-01" db="EMBL/GenBank/DDBJ databases">
        <title>The genome of the rayed Mediterranean limpet Patella caerulea (Linnaeus, 1758).</title>
        <authorList>
            <person name="Anh-Thu Weber A."/>
            <person name="Halstead-Nussloch G."/>
        </authorList>
    </citation>
    <scope>NUCLEOTIDE SEQUENCE [LARGE SCALE GENOMIC DNA]</scope>
    <source>
        <strain evidence="13">AATW-2023a</strain>
        <tissue evidence="13">Whole specimen</tissue>
    </source>
</reference>
<feature type="region of interest" description="Disordered" evidence="11">
    <location>
        <begin position="422"/>
        <end position="447"/>
    </location>
</feature>
<dbReference type="GO" id="GO:0071222">
    <property type="term" value="P:cellular response to lipopolysaccharide"/>
    <property type="evidence" value="ECO:0007669"/>
    <property type="project" value="TreeGrafter"/>
</dbReference>
<dbReference type="SUPFAM" id="SSF48726">
    <property type="entry name" value="Immunoglobulin"/>
    <property type="match status" value="1"/>
</dbReference>
<dbReference type="InterPro" id="IPR051713">
    <property type="entry name" value="T-cell_Activation_Regulation"/>
</dbReference>
<evidence type="ECO:0000256" key="7">
    <source>
        <dbReference type="ARBA" id="ARBA00023157"/>
    </source>
</evidence>
<evidence type="ECO:0000256" key="6">
    <source>
        <dbReference type="ARBA" id="ARBA00023136"/>
    </source>
</evidence>
<keyword evidence="6 12" id="KW-0472">Membrane</keyword>
<comment type="subcellular location">
    <subcellularLocation>
        <location evidence="1">Cell membrane</location>
        <topology evidence="1">Single-pass type I membrane protein</topology>
    </subcellularLocation>
</comment>
<evidence type="ECO:0000256" key="5">
    <source>
        <dbReference type="ARBA" id="ARBA00022989"/>
    </source>
</evidence>
<keyword evidence="8" id="KW-0675">Receptor</keyword>
<keyword evidence="2" id="KW-1003">Cell membrane</keyword>
<keyword evidence="7" id="KW-1015">Disulfide bond</keyword>
<dbReference type="GO" id="GO:0007166">
    <property type="term" value="P:cell surface receptor signaling pathway"/>
    <property type="evidence" value="ECO:0007669"/>
    <property type="project" value="TreeGrafter"/>
</dbReference>
<keyword evidence="14" id="KW-1185">Reference proteome</keyword>